<evidence type="ECO:0000256" key="6">
    <source>
        <dbReference type="RuleBase" id="RU003887"/>
    </source>
</evidence>
<evidence type="ECO:0000256" key="2">
    <source>
        <dbReference type="ARBA" id="ARBA00008348"/>
    </source>
</evidence>
<proteinExistence type="inferred from homology"/>
<feature type="compositionally biased region" description="Basic and acidic residues" evidence="7">
    <location>
        <begin position="392"/>
        <end position="403"/>
    </location>
</feature>
<reference evidence="9" key="2">
    <citation type="submission" date="2020-09" db="EMBL/GenBank/DDBJ databases">
        <authorList>
            <person name="Sun Q."/>
            <person name="Zhou Y."/>
        </authorList>
    </citation>
    <scope>NUCLEOTIDE SEQUENCE</scope>
    <source>
        <strain evidence="9">CGMCC 1.12919</strain>
    </source>
</reference>
<reference evidence="9" key="1">
    <citation type="journal article" date="2014" name="Int. J. Syst. Evol. Microbiol.">
        <title>Complete genome sequence of Corynebacterium casei LMG S-19264T (=DSM 44701T), isolated from a smear-ripened cheese.</title>
        <authorList>
            <consortium name="US DOE Joint Genome Institute (JGI-PGF)"/>
            <person name="Walter F."/>
            <person name="Albersmeier A."/>
            <person name="Kalinowski J."/>
            <person name="Ruckert C."/>
        </authorList>
    </citation>
    <scope>NUCLEOTIDE SEQUENCE</scope>
    <source>
        <strain evidence="9">CGMCC 1.12919</strain>
    </source>
</reference>
<feature type="compositionally biased region" description="Basic and acidic residues" evidence="7">
    <location>
        <begin position="50"/>
        <end position="63"/>
    </location>
</feature>
<dbReference type="NCBIfam" id="TIGR00093">
    <property type="entry name" value="pseudouridine synthase"/>
    <property type="match status" value="1"/>
</dbReference>
<keyword evidence="10" id="KW-1185">Reference proteome</keyword>
<evidence type="ECO:0000313" key="10">
    <source>
        <dbReference type="Proteomes" id="UP000637002"/>
    </source>
</evidence>
<dbReference type="GO" id="GO:0000455">
    <property type="term" value="P:enzyme-directed rRNA pseudouridine synthesis"/>
    <property type="evidence" value="ECO:0007669"/>
    <property type="project" value="UniProtKB-ARBA"/>
</dbReference>
<dbReference type="Pfam" id="PF00849">
    <property type="entry name" value="PseudoU_synth_2"/>
    <property type="match status" value="1"/>
</dbReference>
<feature type="compositionally biased region" description="Low complexity" evidence="7">
    <location>
        <begin position="593"/>
        <end position="602"/>
    </location>
</feature>
<comment type="similarity">
    <text evidence="2 6">Belongs to the pseudouridine synthase RsuA family.</text>
</comment>
<feature type="compositionally biased region" description="Basic and acidic residues" evidence="7">
    <location>
        <begin position="1"/>
        <end position="11"/>
    </location>
</feature>
<feature type="compositionally biased region" description="Basic and acidic residues" evidence="7">
    <location>
        <begin position="483"/>
        <end position="555"/>
    </location>
</feature>
<comment type="catalytic activity">
    <reaction evidence="1">
        <text>a uridine in RNA = a pseudouridine in RNA</text>
        <dbReference type="Rhea" id="RHEA:48348"/>
        <dbReference type="Rhea" id="RHEA-COMP:12068"/>
        <dbReference type="Rhea" id="RHEA-COMP:12069"/>
        <dbReference type="ChEBI" id="CHEBI:65314"/>
        <dbReference type="ChEBI" id="CHEBI:65315"/>
    </reaction>
</comment>
<sequence>MSDRTDKDRPARKGPPSKNRDDRRGPPRRPQGAAEGSGRLPAGKKPQRRPKSEQPQRDDGRERIAKVIARAGVASRRDAEDMIAAARVTLNGGTVQSPAINVGPGDRITIDGQALPARERTRLWLYHKPAGLVTTKHDPEGRPTVFSRLPPDLPRVISIGRLDINTEGLLLLTNDGGLARVLAHPDTGWLRRYRVRAFGSVGADALERLSQGITVDGMHYGPIQASIQRQQGDNIWLMIGLREGKNREVKRVLEHLGLQVNRLIRLSFGPFQLGDMADGAVEEISTRVLRDQLGEELAQRAGVDFASPLQEREPAAAPQRPAQRASPRPRSAGADAPAEGRREDGRGRPRGERAAGSRERDGFGPGRPRRADEPGAARGAPQQASTAPSRRHPLEPKNSIWRDDEAELARGSGTRKPRRGEDPKAARTESATRGHVRAGRVARPDGRTVLVERVVAAEPAKKTQDKRERQPRNAHRAGALPDRVTRRPAPERSGESPRGRSGGRDGGRRSEGFREQYRDGSRGAEDRPTAGGRERRDEPARQDKRPAAGRSERGGRPKPGWSADRPQPSGAPGRGPTRPGARSPGSFREGEPRPGASRSGPPRGAGGPRSGPRRDGPPGRHRDGPRSPRTAPGRGPKPGPRSGPRRP</sequence>
<dbReference type="Gene3D" id="3.30.70.1560">
    <property type="entry name" value="Alpha-L RNA-binding motif"/>
    <property type="match status" value="1"/>
</dbReference>
<dbReference type="InterPro" id="IPR020094">
    <property type="entry name" value="TruA/RsuA/RluB/E/F_N"/>
</dbReference>
<evidence type="ECO:0000256" key="3">
    <source>
        <dbReference type="ARBA" id="ARBA00022884"/>
    </source>
</evidence>
<dbReference type="SUPFAM" id="SSF55120">
    <property type="entry name" value="Pseudouridine synthase"/>
    <property type="match status" value="1"/>
</dbReference>
<dbReference type="CDD" id="cd00165">
    <property type="entry name" value="S4"/>
    <property type="match status" value="1"/>
</dbReference>
<dbReference type="GO" id="GO:0003723">
    <property type="term" value="F:RNA binding"/>
    <property type="evidence" value="ECO:0007669"/>
    <property type="project" value="UniProtKB-KW"/>
</dbReference>
<organism evidence="9 10">
    <name type="scientific">Chelatococcus reniformis</name>
    <dbReference type="NCBI Taxonomy" id="1494448"/>
    <lineage>
        <taxon>Bacteria</taxon>
        <taxon>Pseudomonadati</taxon>
        <taxon>Pseudomonadota</taxon>
        <taxon>Alphaproteobacteria</taxon>
        <taxon>Hyphomicrobiales</taxon>
        <taxon>Chelatococcaceae</taxon>
        <taxon>Chelatococcus</taxon>
    </lineage>
</organism>
<feature type="region of interest" description="Disordered" evidence="7">
    <location>
        <begin position="1"/>
        <end position="63"/>
    </location>
</feature>
<dbReference type="SMART" id="SM00363">
    <property type="entry name" value="S4"/>
    <property type="match status" value="1"/>
</dbReference>
<dbReference type="InterPro" id="IPR036986">
    <property type="entry name" value="S4_RNA-bd_sf"/>
</dbReference>
<gene>
    <name evidence="9" type="ORF">GCM10010994_27500</name>
</gene>
<evidence type="ECO:0000256" key="4">
    <source>
        <dbReference type="ARBA" id="ARBA00023235"/>
    </source>
</evidence>
<feature type="compositionally biased region" description="Basic and acidic residues" evidence="7">
    <location>
        <begin position="419"/>
        <end position="432"/>
    </location>
</feature>
<evidence type="ECO:0000256" key="1">
    <source>
        <dbReference type="ARBA" id="ARBA00000073"/>
    </source>
</evidence>
<comment type="caution">
    <text evidence="9">The sequence shown here is derived from an EMBL/GenBank/DDBJ whole genome shotgun (WGS) entry which is preliminary data.</text>
</comment>
<dbReference type="EMBL" id="BMGG01000004">
    <property type="protein sequence ID" value="GGC67400.1"/>
    <property type="molecule type" value="Genomic_DNA"/>
</dbReference>
<name>A0A916XE85_9HYPH</name>
<dbReference type="InterPro" id="IPR020103">
    <property type="entry name" value="PsdUridine_synth_cat_dom_sf"/>
</dbReference>
<evidence type="ECO:0000313" key="9">
    <source>
        <dbReference type="EMBL" id="GGC67400.1"/>
    </source>
</evidence>
<dbReference type="Pfam" id="PF01479">
    <property type="entry name" value="S4"/>
    <property type="match status" value="1"/>
</dbReference>
<dbReference type="PANTHER" id="PTHR47683:SF3">
    <property type="entry name" value="RIBOSOMAL LARGE SUBUNIT PSEUDOURIDINE SYNTHASE B"/>
    <property type="match status" value="1"/>
</dbReference>
<feature type="compositionally biased region" description="Basic and acidic residues" evidence="7">
    <location>
        <begin position="338"/>
        <end position="362"/>
    </location>
</feature>
<dbReference type="GO" id="GO:0120159">
    <property type="term" value="F:rRNA pseudouridine synthase activity"/>
    <property type="evidence" value="ECO:0007669"/>
    <property type="project" value="UniProtKB-ARBA"/>
</dbReference>
<feature type="compositionally biased region" description="Basic and acidic residues" evidence="7">
    <location>
        <begin position="612"/>
        <end position="626"/>
    </location>
</feature>
<feature type="compositionally biased region" description="Low complexity" evidence="7">
    <location>
        <begin position="568"/>
        <end position="586"/>
    </location>
</feature>
<dbReference type="InterPro" id="IPR018496">
    <property type="entry name" value="PsdUridine_synth_RsuA/RluB_CS"/>
</dbReference>
<evidence type="ECO:0000256" key="7">
    <source>
        <dbReference type="SAM" id="MobiDB-lite"/>
    </source>
</evidence>
<dbReference type="RefSeq" id="WP_188609715.1">
    <property type="nucleotide sequence ID" value="NZ_BMGG01000004.1"/>
</dbReference>
<keyword evidence="4 6" id="KW-0413">Isomerase</keyword>
<dbReference type="Proteomes" id="UP000637002">
    <property type="component" value="Unassembled WGS sequence"/>
</dbReference>
<dbReference type="Gene3D" id="3.10.290.10">
    <property type="entry name" value="RNA-binding S4 domain"/>
    <property type="match status" value="1"/>
</dbReference>
<feature type="region of interest" description="Disordered" evidence="7">
    <location>
        <begin position="304"/>
        <end position="647"/>
    </location>
</feature>
<accession>A0A916XE85</accession>
<dbReference type="PROSITE" id="PS50889">
    <property type="entry name" value="S4"/>
    <property type="match status" value="1"/>
</dbReference>
<dbReference type="SUPFAM" id="SSF55174">
    <property type="entry name" value="Alpha-L RNA-binding motif"/>
    <property type="match status" value="1"/>
</dbReference>
<dbReference type="AlphaFoldDB" id="A0A916XE85"/>
<feature type="compositionally biased region" description="Low complexity" evidence="7">
    <location>
        <begin position="315"/>
        <end position="337"/>
    </location>
</feature>
<dbReference type="InterPro" id="IPR002942">
    <property type="entry name" value="S4_RNA-bd"/>
</dbReference>
<evidence type="ECO:0000256" key="5">
    <source>
        <dbReference type="PROSITE-ProRule" id="PRU00182"/>
    </source>
</evidence>
<dbReference type="PANTHER" id="PTHR47683">
    <property type="entry name" value="PSEUDOURIDINE SYNTHASE FAMILY PROTEIN-RELATED"/>
    <property type="match status" value="1"/>
</dbReference>
<dbReference type="InterPro" id="IPR000748">
    <property type="entry name" value="PsdUridine_synth_RsuA/RluB/E/F"/>
</dbReference>
<protein>
    <recommendedName>
        <fullName evidence="6">Pseudouridine synthase</fullName>
        <ecNumber evidence="6">5.4.99.-</ecNumber>
    </recommendedName>
</protein>
<dbReference type="Gene3D" id="3.30.70.580">
    <property type="entry name" value="Pseudouridine synthase I, catalytic domain, N-terminal subdomain"/>
    <property type="match status" value="1"/>
</dbReference>
<dbReference type="PROSITE" id="PS01149">
    <property type="entry name" value="PSI_RSU"/>
    <property type="match status" value="1"/>
</dbReference>
<feature type="compositionally biased region" description="Basic and acidic residues" evidence="7">
    <location>
        <begin position="459"/>
        <end position="471"/>
    </location>
</feature>
<dbReference type="InterPro" id="IPR050343">
    <property type="entry name" value="RsuA_PseudoU_synthase"/>
</dbReference>
<dbReference type="InterPro" id="IPR042092">
    <property type="entry name" value="PsdUridine_s_RsuA/RluB/E/F_cat"/>
</dbReference>
<dbReference type="InterPro" id="IPR006145">
    <property type="entry name" value="PsdUridine_synth_RsuA/RluA"/>
</dbReference>
<feature type="domain" description="RNA-binding S4" evidence="8">
    <location>
        <begin position="62"/>
        <end position="121"/>
    </location>
</feature>
<keyword evidence="3 5" id="KW-0694">RNA-binding</keyword>
<evidence type="ECO:0000259" key="8">
    <source>
        <dbReference type="SMART" id="SM00363"/>
    </source>
</evidence>
<dbReference type="EC" id="5.4.99.-" evidence="6"/>